<keyword evidence="2" id="KW-1185">Reference proteome</keyword>
<evidence type="ECO:0000313" key="1">
    <source>
        <dbReference type="EMBL" id="SHG42889.1"/>
    </source>
</evidence>
<accession>A0A1M5JRI9</accession>
<name>A0A1M5JRI9_9BACT</name>
<protein>
    <submittedName>
        <fullName evidence="1">Uncharacterized protein</fullName>
    </submittedName>
</protein>
<sequence>MKQIEKGLQKYYKFGQYKNFYKYKVRSSPFTGQIHVTFTNGIQKLFASGRCKEEALKKIFTQIDRLASCKNGRSSHQMTPHN</sequence>
<dbReference type="Proteomes" id="UP000184041">
    <property type="component" value="Unassembled WGS sequence"/>
</dbReference>
<organism evidence="1 2">
    <name type="scientific">Fodinibius roseus</name>
    <dbReference type="NCBI Taxonomy" id="1194090"/>
    <lineage>
        <taxon>Bacteria</taxon>
        <taxon>Pseudomonadati</taxon>
        <taxon>Balneolota</taxon>
        <taxon>Balneolia</taxon>
        <taxon>Balneolales</taxon>
        <taxon>Balneolaceae</taxon>
        <taxon>Fodinibius</taxon>
    </lineage>
</organism>
<dbReference type="AlphaFoldDB" id="A0A1M5JRI9"/>
<reference evidence="1 2" key="1">
    <citation type="submission" date="2016-11" db="EMBL/GenBank/DDBJ databases">
        <authorList>
            <person name="Jaros S."/>
            <person name="Januszkiewicz K."/>
            <person name="Wedrychowicz H."/>
        </authorList>
    </citation>
    <scope>NUCLEOTIDE SEQUENCE [LARGE SCALE GENOMIC DNA]</scope>
    <source>
        <strain evidence="1 2">DSM 21986</strain>
    </source>
</reference>
<dbReference type="EMBL" id="FQUS01000028">
    <property type="protein sequence ID" value="SHG42889.1"/>
    <property type="molecule type" value="Genomic_DNA"/>
</dbReference>
<gene>
    <name evidence="1" type="ORF">SAMN05443144_12817</name>
</gene>
<dbReference type="STRING" id="1194090.SAMN05443144_12817"/>
<evidence type="ECO:0000313" key="2">
    <source>
        <dbReference type="Proteomes" id="UP000184041"/>
    </source>
</evidence>
<proteinExistence type="predicted"/>